<feature type="domain" description="BED-type" evidence="6">
    <location>
        <begin position="45"/>
        <end position="99"/>
    </location>
</feature>
<keyword evidence="1" id="KW-0479">Metal-binding</keyword>
<keyword evidence="8" id="KW-1185">Reference proteome</keyword>
<evidence type="ECO:0000313" key="8">
    <source>
        <dbReference type="Proteomes" id="UP000008694"/>
    </source>
</evidence>
<dbReference type="GO" id="GO:0005634">
    <property type="term" value="C:nucleus"/>
    <property type="evidence" value="ECO:0007669"/>
    <property type="project" value="TreeGrafter"/>
</dbReference>
<keyword evidence="3" id="KW-0862">Zinc</keyword>
<proteinExistence type="predicted"/>
<dbReference type="SMART" id="SM00614">
    <property type="entry name" value="ZnF_BED"/>
    <property type="match status" value="1"/>
</dbReference>
<dbReference type="GO" id="GO:1990837">
    <property type="term" value="F:sequence-specific double-stranded DNA binding"/>
    <property type="evidence" value="ECO:0007669"/>
    <property type="project" value="TreeGrafter"/>
</dbReference>
<evidence type="ECO:0000313" key="7">
    <source>
        <dbReference type="EMBL" id="EFH55159.1"/>
    </source>
</evidence>
<dbReference type="SUPFAM" id="SSF57667">
    <property type="entry name" value="beta-beta-alpha zinc fingers"/>
    <property type="match status" value="1"/>
</dbReference>
<dbReference type="GO" id="GO:0006357">
    <property type="term" value="P:regulation of transcription by RNA polymerase II"/>
    <property type="evidence" value="ECO:0007669"/>
    <property type="project" value="TreeGrafter"/>
</dbReference>
<dbReference type="HOGENOM" id="CLU_152797_0_0_1"/>
<sequence>MSSEDHIDMDSEPIPQESAGTGNKRKRATTSSSSALPPKPKKKMPKRAEVWQHFTQTDDDLTKSTCKYCLTEIGCDTVLVGTSPMKSHLKRCKAFKDFVERGKQQVLSSDNSV</sequence>
<reference evidence="8" key="1">
    <citation type="journal article" date="2011" name="Nat. Genet.">
        <title>The Arabidopsis lyrata genome sequence and the basis of rapid genome size change.</title>
        <authorList>
            <person name="Hu T.T."/>
            <person name="Pattyn P."/>
            <person name="Bakker E.G."/>
            <person name="Cao J."/>
            <person name="Cheng J.-F."/>
            <person name="Clark R.M."/>
            <person name="Fahlgren N."/>
            <person name="Fawcett J.A."/>
            <person name="Grimwood J."/>
            <person name="Gundlach H."/>
            <person name="Haberer G."/>
            <person name="Hollister J.D."/>
            <person name="Ossowski S."/>
            <person name="Ottilar R.P."/>
            <person name="Salamov A.A."/>
            <person name="Schneeberger K."/>
            <person name="Spannagl M."/>
            <person name="Wang X."/>
            <person name="Yang L."/>
            <person name="Nasrallah M.E."/>
            <person name="Bergelson J."/>
            <person name="Carrington J.C."/>
            <person name="Gaut B.S."/>
            <person name="Schmutz J."/>
            <person name="Mayer K.F.X."/>
            <person name="Van de Peer Y."/>
            <person name="Grigoriev I.V."/>
            <person name="Nordborg M."/>
            <person name="Weigel D."/>
            <person name="Guo Y.-L."/>
        </authorList>
    </citation>
    <scope>NUCLEOTIDE SEQUENCE [LARGE SCALE GENOMIC DNA]</scope>
    <source>
        <strain evidence="8">cv. MN47</strain>
    </source>
</reference>
<evidence type="ECO:0000256" key="1">
    <source>
        <dbReference type="ARBA" id="ARBA00022723"/>
    </source>
</evidence>
<protein>
    <submittedName>
        <fullName evidence="7">Predicted protein</fullName>
    </submittedName>
</protein>
<dbReference type="AlphaFoldDB" id="D7LC08"/>
<accession>D7LC08</accession>
<dbReference type="PANTHER" id="PTHR34396">
    <property type="entry name" value="OS03G0264950 PROTEIN-RELATED"/>
    <property type="match status" value="1"/>
</dbReference>
<name>D7LC08_ARALL</name>
<dbReference type="EMBL" id="GL348716">
    <property type="protein sequence ID" value="EFH55159.1"/>
    <property type="molecule type" value="Genomic_DNA"/>
</dbReference>
<dbReference type="Pfam" id="PF02892">
    <property type="entry name" value="zf-BED"/>
    <property type="match status" value="1"/>
</dbReference>
<gene>
    <name evidence="7" type="ORF">ARALYDRAFT_667996</name>
</gene>
<dbReference type="InterPro" id="IPR003656">
    <property type="entry name" value="Znf_BED"/>
</dbReference>
<evidence type="ECO:0000259" key="6">
    <source>
        <dbReference type="PROSITE" id="PS50808"/>
    </source>
</evidence>
<dbReference type="InterPro" id="IPR036236">
    <property type="entry name" value="Znf_C2H2_sf"/>
</dbReference>
<dbReference type="eggNOG" id="KOG1121">
    <property type="taxonomic scope" value="Eukaryota"/>
</dbReference>
<dbReference type="PANTHER" id="PTHR34396:SF27">
    <property type="entry name" value="OS08G0208700 PROTEIN"/>
    <property type="match status" value="1"/>
</dbReference>
<evidence type="ECO:0000256" key="5">
    <source>
        <dbReference type="SAM" id="MobiDB-lite"/>
    </source>
</evidence>
<evidence type="ECO:0000256" key="2">
    <source>
        <dbReference type="ARBA" id="ARBA00022771"/>
    </source>
</evidence>
<dbReference type="Proteomes" id="UP000008694">
    <property type="component" value="Unassembled WGS sequence"/>
</dbReference>
<feature type="region of interest" description="Disordered" evidence="5">
    <location>
        <begin position="1"/>
        <end position="47"/>
    </location>
</feature>
<keyword evidence="2 4" id="KW-0863">Zinc-finger</keyword>
<dbReference type="GO" id="GO:0008270">
    <property type="term" value="F:zinc ion binding"/>
    <property type="evidence" value="ECO:0007669"/>
    <property type="project" value="UniProtKB-KW"/>
</dbReference>
<organism evidence="8">
    <name type="scientific">Arabidopsis lyrata subsp. lyrata</name>
    <name type="common">Lyre-leaved rock-cress</name>
    <dbReference type="NCBI Taxonomy" id="81972"/>
    <lineage>
        <taxon>Eukaryota</taxon>
        <taxon>Viridiplantae</taxon>
        <taxon>Streptophyta</taxon>
        <taxon>Embryophyta</taxon>
        <taxon>Tracheophyta</taxon>
        <taxon>Spermatophyta</taxon>
        <taxon>Magnoliopsida</taxon>
        <taxon>eudicotyledons</taxon>
        <taxon>Gunneridae</taxon>
        <taxon>Pentapetalae</taxon>
        <taxon>rosids</taxon>
        <taxon>malvids</taxon>
        <taxon>Brassicales</taxon>
        <taxon>Brassicaceae</taxon>
        <taxon>Camelineae</taxon>
        <taxon>Arabidopsis</taxon>
    </lineage>
</organism>
<dbReference type="InterPro" id="IPR053031">
    <property type="entry name" value="Cuticle_assoc_protein"/>
</dbReference>
<evidence type="ECO:0000256" key="4">
    <source>
        <dbReference type="PROSITE-ProRule" id="PRU00027"/>
    </source>
</evidence>
<dbReference type="PROSITE" id="PS50808">
    <property type="entry name" value="ZF_BED"/>
    <property type="match status" value="1"/>
</dbReference>
<evidence type="ECO:0000256" key="3">
    <source>
        <dbReference type="ARBA" id="ARBA00022833"/>
    </source>
</evidence>
<dbReference type="Gramene" id="Al_scaffold_0004_715">
    <property type="protein sequence ID" value="Al_scaffold_0004_715"/>
    <property type="gene ID" value="Al_scaffold_0004_715"/>
</dbReference>